<evidence type="ECO:0008006" key="3">
    <source>
        <dbReference type="Google" id="ProtNLM"/>
    </source>
</evidence>
<reference evidence="1 2" key="1">
    <citation type="submission" date="2016-07" db="EMBL/GenBank/DDBJ databases">
        <title>Acinetobacter sp. ANC 4603.</title>
        <authorList>
            <person name="Radolfova-Krizova L."/>
            <person name="Nemec A."/>
        </authorList>
    </citation>
    <scope>NUCLEOTIDE SEQUENCE [LARGE SCALE GENOMIC DNA]</scope>
    <source>
        <strain evidence="1 2">ANC 4603</strain>
    </source>
</reference>
<dbReference type="STRING" id="1891224.BBP83_03450"/>
<proteinExistence type="predicted"/>
<evidence type="ECO:0000313" key="1">
    <source>
        <dbReference type="EMBL" id="ODA13457.1"/>
    </source>
</evidence>
<dbReference type="AlphaFoldDB" id="A0A1C3CXS0"/>
<protein>
    <recommendedName>
        <fullName evidence="3">DUF1302 domain-containing protein</fullName>
    </recommendedName>
</protein>
<dbReference type="Pfam" id="PF06980">
    <property type="entry name" value="DUF1302"/>
    <property type="match status" value="1"/>
</dbReference>
<dbReference type="Proteomes" id="UP000186553">
    <property type="component" value="Unassembled WGS sequence"/>
</dbReference>
<evidence type="ECO:0000313" key="2">
    <source>
        <dbReference type="Proteomes" id="UP000186553"/>
    </source>
</evidence>
<dbReference type="OrthoDB" id="7000272at2"/>
<organism evidence="1 2">
    <name type="scientific">Acinetobacter celticus</name>
    <dbReference type="NCBI Taxonomy" id="1891224"/>
    <lineage>
        <taxon>Bacteria</taxon>
        <taxon>Pseudomonadati</taxon>
        <taxon>Pseudomonadota</taxon>
        <taxon>Gammaproteobacteria</taxon>
        <taxon>Moraxellales</taxon>
        <taxon>Moraxellaceae</taxon>
        <taxon>Acinetobacter</taxon>
    </lineage>
</organism>
<dbReference type="InterPro" id="IPR010727">
    <property type="entry name" value="DUF1302"/>
</dbReference>
<name>A0A1C3CXS0_9GAMM</name>
<keyword evidence="2" id="KW-1185">Reference proteome</keyword>
<comment type="caution">
    <text evidence="1">The sequence shown here is derived from an EMBL/GenBank/DDBJ whole genome shotgun (WGS) entry which is preliminary data.</text>
</comment>
<accession>A0A1C3CXS0</accession>
<dbReference type="EMBL" id="MBDL01000008">
    <property type="protein sequence ID" value="ODA13457.1"/>
    <property type="molecule type" value="Genomic_DNA"/>
</dbReference>
<gene>
    <name evidence="1" type="ORF">BBP83_03450</name>
</gene>
<sequence length="604" mass="67164">MDINGMKNNNLVIQHIIICGLIFSTSKVLATSFELDKDWKLEANTSLSFGASWSMQNPAASLLYKPDANHIGKPGYSLDVNADDGRINFSKYDAISQIIKGFTELRLEGKQQGAVLSTKYWYDHAYETGHGDLKAFDDSAWPRLAKFKGIDLWDAYLWKNFKFANQQNLDVKLGKHTLIWGKSNFFLNGLNSVNAYDYGTMNSPGGHIRERIIPVEMFSFVAGINDHLKVEGFYQFKFRPSVIDGCGTFFEVSDVMPANCGPMLMAGLKDKLSETALQAHSYIPRTEDRKPKDSGQYGIALKQTIPSLNNAELGLYYANYHNRIANFDATTVKAVGAENFNTAAFFAVYPENIEMFGLSLAGKLGTTSIYSELNFKPNQPLQLNGPDLVYYQILDPATPFTPPGVAPGLDEYIQGYVRLPVTQFSIGATNSIPNILSANSLTWSAEFAANHIADIGNNRIGRSSAFSRSELSTGAYNPETGEFKCTAYGTANLSNEVIDDLNKKFCNRDGFFSEWSLGYRIRGALSYQDIFPATVINPSLTFRHDVHGFSQNFQEGQMSTAIALSATYQKKYTGEVAYTNFFGSNEFSVIDDRDFASLVFKVNF</sequence>